<dbReference type="KEGG" id="fek:C1H87_18980"/>
<keyword evidence="3" id="KW-1015">Disulfide bond</keyword>
<evidence type="ECO:0000313" key="7">
    <source>
        <dbReference type="Proteomes" id="UP000235826"/>
    </source>
</evidence>
<evidence type="ECO:0000313" key="6">
    <source>
        <dbReference type="EMBL" id="AUP81687.1"/>
    </source>
</evidence>
<keyword evidence="7" id="KW-1185">Reference proteome</keyword>
<dbReference type="EMBL" id="CP025791">
    <property type="protein sequence ID" value="AUP81687.1"/>
    <property type="molecule type" value="Genomic_DNA"/>
</dbReference>
<feature type="domain" description="Thioredoxin" evidence="5">
    <location>
        <begin position="188"/>
        <end position="330"/>
    </location>
</feature>
<dbReference type="GO" id="GO:0017004">
    <property type="term" value="P:cytochrome complex assembly"/>
    <property type="evidence" value="ECO:0007669"/>
    <property type="project" value="UniProtKB-KW"/>
</dbReference>
<evidence type="ECO:0000259" key="5">
    <source>
        <dbReference type="PROSITE" id="PS51352"/>
    </source>
</evidence>
<dbReference type="PROSITE" id="PS51352">
    <property type="entry name" value="THIOREDOXIN_2"/>
    <property type="match status" value="1"/>
</dbReference>
<name>A0A2K9PYQ7_9FLAO</name>
<protein>
    <recommendedName>
        <fullName evidence="5">Thioredoxin domain-containing protein</fullName>
    </recommendedName>
</protein>
<dbReference type="InterPro" id="IPR013766">
    <property type="entry name" value="Thioredoxin_domain"/>
</dbReference>
<keyword evidence="2" id="KW-0201">Cytochrome c-type biogenesis</keyword>
<organism evidence="6 7">
    <name type="scientific">Flavivirga eckloniae</name>
    <dbReference type="NCBI Taxonomy" id="1803846"/>
    <lineage>
        <taxon>Bacteria</taxon>
        <taxon>Pseudomonadati</taxon>
        <taxon>Bacteroidota</taxon>
        <taxon>Flavobacteriia</taxon>
        <taxon>Flavobacteriales</taxon>
        <taxon>Flavobacteriaceae</taxon>
        <taxon>Flavivirga</taxon>
    </lineage>
</organism>
<accession>A0A2K9PYQ7</accession>
<dbReference type="Proteomes" id="UP000235826">
    <property type="component" value="Chromosome"/>
</dbReference>
<comment type="subcellular location">
    <subcellularLocation>
        <location evidence="1">Cell envelope</location>
    </subcellularLocation>
</comment>
<dbReference type="OrthoDB" id="743079at2"/>
<dbReference type="InterPro" id="IPR036249">
    <property type="entry name" value="Thioredoxin-like_sf"/>
</dbReference>
<dbReference type="PANTHER" id="PTHR42852:SF6">
    <property type="entry name" value="THIOL:DISULFIDE INTERCHANGE PROTEIN DSBE"/>
    <property type="match status" value="1"/>
</dbReference>
<dbReference type="AlphaFoldDB" id="A0A2K9PYQ7"/>
<dbReference type="PANTHER" id="PTHR42852">
    <property type="entry name" value="THIOL:DISULFIDE INTERCHANGE PROTEIN DSBE"/>
    <property type="match status" value="1"/>
</dbReference>
<dbReference type="Pfam" id="PF08534">
    <property type="entry name" value="Redoxin"/>
    <property type="match status" value="1"/>
</dbReference>
<reference evidence="6 7" key="1">
    <citation type="submission" date="2018-01" db="EMBL/GenBank/DDBJ databases">
        <title>Complete genome sequence of Flavivirga eckloniae ECD14 isolated from seaweed Ecklonia cava.</title>
        <authorList>
            <person name="Lee J.H."/>
            <person name="Baik K.S."/>
            <person name="Seong C.N."/>
        </authorList>
    </citation>
    <scope>NUCLEOTIDE SEQUENCE [LARGE SCALE GENOMIC DNA]</scope>
    <source>
        <strain evidence="6 7">ECD14</strain>
    </source>
</reference>
<dbReference type="InterPro" id="IPR013740">
    <property type="entry name" value="Redoxin"/>
</dbReference>
<dbReference type="SUPFAM" id="SSF52833">
    <property type="entry name" value="Thioredoxin-like"/>
    <property type="match status" value="1"/>
</dbReference>
<evidence type="ECO:0000256" key="3">
    <source>
        <dbReference type="ARBA" id="ARBA00023157"/>
    </source>
</evidence>
<evidence type="ECO:0000256" key="4">
    <source>
        <dbReference type="ARBA" id="ARBA00023284"/>
    </source>
</evidence>
<dbReference type="InterPro" id="IPR050553">
    <property type="entry name" value="Thioredoxin_ResA/DsbE_sf"/>
</dbReference>
<keyword evidence="4" id="KW-0676">Redox-active center</keyword>
<evidence type="ECO:0000256" key="1">
    <source>
        <dbReference type="ARBA" id="ARBA00004196"/>
    </source>
</evidence>
<dbReference type="GO" id="GO:0016491">
    <property type="term" value="F:oxidoreductase activity"/>
    <property type="evidence" value="ECO:0007669"/>
    <property type="project" value="InterPro"/>
</dbReference>
<proteinExistence type="predicted"/>
<sequence length="330" mass="37845">MCVVLLFIFLSCKEAPKKDYVTISGTITSKNSDTLYILGRGFTKRMLVDDNGFFSDTLKVTNGEHTLYDGKELSAMHLNNGYNLKITLDTEAFDETITYEGVGAETNNYLVERTLLHEKLLSDTSIIKLEKEAFNIKTTEIFKQFHDLLKSKKGLDTNFVTSQKKQLAELEKKMQKQREKQQYFVTAFAKGKVSPKFTDYENYLGGTTSLDDFNGKYVYIDIWATWCGPCKKEIPYLKKVEEQYRNKNIEFVSISTDRAKDYDTWKNMVKEEELSGVQLYAKEDTTFTNAYKVNGIPRFILIDPQGNIVDANAPRPSDKTLVELLNELSL</sequence>
<dbReference type="GO" id="GO:0030313">
    <property type="term" value="C:cell envelope"/>
    <property type="evidence" value="ECO:0007669"/>
    <property type="project" value="UniProtKB-SubCell"/>
</dbReference>
<evidence type="ECO:0000256" key="2">
    <source>
        <dbReference type="ARBA" id="ARBA00022748"/>
    </source>
</evidence>
<dbReference type="CDD" id="cd02966">
    <property type="entry name" value="TlpA_like_family"/>
    <property type="match status" value="1"/>
</dbReference>
<dbReference type="Gene3D" id="3.40.30.10">
    <property type="entry name" value="Glutaredoxin"/>
    <property type="match status" value="1"/>
</dbReference>
<gene>
    <name evidence="6" type="ORF">C1H87_18980</name>
</gene>